<evidence type="ECO:0000259" key="5">
    <source>
        <dbReference type="Pfam" id="PF22048"/>
    </source>
</evidence>
<name>A0A6A7CB01_9PEZI</name>
<sequence length="219" mass="23678">MAGKKAATENSKKAAGAARKAEAASRKSAAAASAAEAAEAAAWQQGAKDTRKADAAASKAAEAARKKAEKEALLKEEEASLPTKGGKGKVPPTKKAKGLDLSGLDTPSSSAALNASGIDNALDALALTAGQEEKVERHPERRFAAAYKPYEERRLEELKEEKGLRRQQKIEMIKKEFEKSPDNPFNQVTARYDTSKEEVREMREGVRRWKEELLTQGGK</sequence>
<feature type="domain" description="Coiled-coil" evidence="4">
    <location>
        <begin position="110"/>
        <end position="187"/>
    </location>
</feature>
<dbReference type="GO" id="GO:0006366">
    <property type="term" value="P:transcription by RNA polymerase II"/>
    <property type="evidence" value="ECO:0007669"/>
    <property type="project" value="TreeGrafter"/>
</dbReference>
<dbReference type="GO" id="GO:0005634">
    <property type="term" value="C:nucleus"/>
    <property type="evidence" value="ECO:0007669"/>
    <property type="project" value="TreeGrafter"/>
</dbReference>
<gene>
    <name evidence="6" type="ORF">K470DRAFT_239060</name>
</gene>
<evidence type="ECO:0000256" key="1">
    <source>
        <dbReference type="ARBA" id="ARBA00008296"/>
    </source>
</evidence>
<organism evidence="6 7">
    <name type="scientific">Piedraia hortae CBS 480.64</name>
    <dbReference type="NCBI Taxonomy" id="1314780"/>
    <lineage>
        <taxon>Eukaryota</taxon>
        <taxon>Fungi</taxon>
        <taxon>Dikarya</taxon>
        <taxon>Ascomycota</taxon>
        <taxon>Pezizomycotina</taxon>
        <taxon>Dothideomycetes</taxon>
        <taxon>Dothideomycetidae</taxon>
        <taxon>Capnodiales</taxon>
        <taxon>Piedraiaceae</taxon>
        <taxon>Piedraia</taxon>
    </lineage>
</organism>
<evidence type="ECO:0000313" key="6">
    <source>
        <dbReference type="EMBL" id="KAF2864259.1"/>
    </source>
</evidence>
<feature type="domain" description="LSO1/LSO2" evidence="5">
    <location>
        <begin position="11"/>
        <end position="78"/>
    </location>
</feature>
<evidence type="ECO:0000256" key="2">
    <source>
        <dbReference type="ARBA" id="ARBA00023054"/>
    </source>
</evidence>
<dbReference type="Proteomes" id="UP000799421">
    <property type="component" value="Unassembled WGS sequence"/>
</dbReference>
<feature type="compositionally biased region" description="Low complexity" evidence="3">
    <location>
        <begin position="26"/>
        <end position="42"/>
    </location>
</feature>
<dbReference type="OrthoDB" id="76412at2759"/>
<dbReference type="InterPro" id="IPR054414">
    <property type="entry name" value="Ccdc124/Oxs1_C"/>
</dbReference>
<accession>A0A6A7CB01</accession>
<protein>
    <submittedName>
        <fullName evidence="6">DUF1014-domain-containing protein</fullName>
    </submittedName>
</protein>
<dbReference type="InterPro" id="IPR054413">
    <property type="entry name" value="LSO1/2"/>
</dbReference>
<evidence type="ECO:0000256" key="3">
    <source>
        <dbReference type="SAM" id="MobiDB-lite"/>
    </source>
</evidence>
<evidence type="ECO:0000259" key="4">
    <source>
        <dbReference type="Pfam" id="PF06244"/>
    </source>
</evidence>
<feature type="compositionally biased region" description="Low complexity" evidence="3">
    <location>
        <begin position="80"/>
        <end position="93"/>
    </location>
</feature>
<keyword evidence="2" id="KW-0175">Coiled coil</keyword>
<feature type="compositionally biased region" description="Basic and acidic residues" evidence="3">
    <location>
        <begin position="1"/>
        <end position="12"/>
    </location>
</feature>
<dbReference type="PANTHER" id="PTHR21680">
    <property type="entry name" value="COILED-COIL DOMAIN-CONTAINING PROTEIN 124"/>
    <property type="match status" value="1"/>
</dbReference>
<dbReference type="AlphaFoldDB" id="A0A6A7CB01"/>
<comment type="similarity">
    <text evidence="1">Belongs to the CCDC124 family.</text>
</comment>
<dbReference type="Pfam" id="PF06244">
    <property type="entry name" value="Ccdc124"/>
    <property type="match status" value="1"/>
</dbReference>
<keyword evidence="7" id="KW-1185">Reference proteome</keyword>
<evidence type="ECO:0000313" key="7">
    <source>
        <dbReference type="Proteomes" id="UP000799421"/>
    </source>
</evidence>
<proteinExistence type="inferred from homology"/>
<dbReference type="GO" id="GO:0003713">
    <property type="term" value="F:transcription coactivator activity"/>
    <property type="evidence" value="ECO:0007669"/>
    <property type="project" value="TreeGrafter"/>
</dbReference>
<reference evidence="6" key="1">
    <citation type="journal article" date="2020" name="Stud. Mycol.">
        <title>101 Dothideomycetes genomes: a test case for predicting lifestyles and emergence of pathogens.</title>
        <authorList>
            <person name="Haridas S."/>
            <person name="Albert R."/>
            <person name="Binder M."/>
            <person name="Bloem J."/>
            <person name="Labutti K."/>
            <person name="Salamov A."/>
            <person name="Andreopoulos B."/>
            <person name="Baker S."/>
            <person name="Barry K."/>
            <person name="Bills G."/>
            <person name="Bluhm B."/>
            <person name="Cannon C."/>
            <person name="Castanera R."/>
            <person name="Culley D."/>
            <person name="Daum C."/>
            <person name="Ezra D."/>
            <person name="Gonzalez J."/>
            <person name="Henrissat B."/>
            <person name="Kuo A."/>
            <person name="Liang C."/>
            <person name="Lipzen A."/>
            <person name="Lutzoni F."/>
            <person name="Magnuson J."/>
            <person name="Mondo S."/>
            <person name="Nolan M."/>
            <person name="Ohm R."/>
            <person name="Pangilinan J."/>
            <person name="Park H.-J."/>
            <person name="Ramirez L."/>
            <person name="Alfaro M."/>
            <person name="Sun H."/>
            <person name="Tritt A."/>
            <person name="Yoshinaga Y."/>
            <person name="Zwiers L.-H."/>
            <person name="Turgeon B."/>
            <person name="Goodwin S."/>
            <person name="Spatafora J."/>
            <person name="Crous P."/>
            <person name="Grigoriev I."/>
        </authorList>
    </citation>
    <scope>NUCLEOTIDE SEQUENCE</scope>
    <source>
        <strain evidence="6">CBS 480.64</strain>
    </source>
</reference>
<dbReference type="PANTHER" id="PTHR21680:SF0">
    <property type="entry name" value="COILED-COIL DOMAIN-CONTAINING PROTEIN 124"/>
    <property type="match status" value="1"/>
</dbReference>
<dbReference type="EMBL" id="MU005957">
    <property type="protein sequence ID" value="KAF2864259.1"/>
    <property type="molecule type" value="Genomic_DNA"/>
</dbReference>
<feature type="compositionally biased region" description="Basic and acidic residues" evidence="3">
    <location>
        <begin position="62"/>
        <end position="78"/>
    </location>
</feature>
<dbReference type="InterPro" id="IPR010422">
    <property type="entry name" value="Ccdc124/Oxs1"/>
</dbReference>
<feature type="region of interest" description="Disordered" evidence="3">
    <location>
        <begin position="1"/>
        <end position="103"/>
    </location>
</feature>
<dbReference type="Pfam" id="PF22048">
    <property type="entry name" value="LSO1_2-like"/>
    <property type="match status" value="1"/>
</dbReference>